<evidence type="ECO:0000256" key="1">
    <source>
        <dbReference type="SAM" id="Phobius"/>
    </source>
</evidence>
<accession>A0A2P6PNM4</accession>
<comment type="caution">
    <text evidence="2">The sequence shown here is derived from an EMBL/GenBank/DDBJ whole genome shotgun (WGS) entry which is preliminary data.</text>
</comment>
<proteinExistence type="predicted"/>
<evidence type="ECO:0000313" key="3">
    <source>
        <dbReference type="Proteomes" id="UP000238479"/>
    </source>
</evidence>
<gene>
    <name evidence="2" type="ORF">RchiOBHm_Chr6g0262121</name>
</gene>
<feature type="transmembrane region" description="Helical" evidence="1">
    <location>
        <begin position="46"/>
        <end position="74"/>
    </location>
</feature>
<protein>
    <submittedName>
        <fullName evidence="2">Uncharacterized protein</fullName>
    </submittedName>
</protein>
<keyword evidence="1" id="KW-1133">Transmembrane helix</keyword>
<feature type="transmembrane region" description="Helical" evidence="1">
    <location>
        <begin position="7"/>
        <end position="26"/>
    </location>
</feature>
<keyword evidence="1" id="KW-0472">Membrane</keyword>
<reference evidence="2 3" key="1">
    <citation type="journal article" date="2018" name="Nat. Genet.">
        <title>The Rosa genome provides new insights in the design of modern roses.</title>
        <authorList>
            <person name="Bendahmane M."/>
        </authorList>
    </citation>
    <scope>NUCLEOTIDE SEQUENCE [LARGE SCALE GENOMIC DNA]</scope>
    <source>
        <strain evidence="3">cv. Old Blush</strain>
    </source>
</reference>
<evidence type="ECO:0000313" key="2">
    <source>
        <dbReference type="EMBL" id="PRQ23506.1"/>
    </source>
</evidence>
<sequence length="77" mass="8755">MCLRKTAFCITAFVFVRYVLVVFFSLSTKATFCASRLTIFNHLCLMVVMSAFAIAKLNWGCLYLLLLLLCFLVLCTI</sequence>
<keyword evidence="1" id="KW-0812">Transmembrane</keyword>
<keyword evidence="3" id="KW-1185">Reference proteome</keyword>
<dbReference type="Proteomes" id="UP000238479">
    <property type="component" value="Chromosome 6"/>
</dbReference>
<organism evidence="2 3">
    <name type="scientific">Rosa chinensis</name>
    <name type="common">China rose</name>
    <dbReference type="NCBI Taxonomy" id="74649"/>
    <lineage>
        <taxon>Eukaryota</taxon>
        <taxon>Viridiplantae</taxon>
        <taxon>Streptophyta</taxon>
        <taxon>Embryophyta</taxon>
        <taxon>Tracheophyta</taxon>
        <taxon>Spermatophyta</taxon>
        <taxon>Magnoliopsida</taxon>
        <taxon>eudicotyledons</taxon>
        <taxon>Gunneridae</taxon>
        <taxon>Pentapetalae</taxon>
        <taxon>rosids</taxon>
        <taxon>fabids</taxon>
        <taxon>Rosales</taxon>
        <taxon>Rosaceae</taxon>
        <taxon>Rosoideae</taxon>
        <taxon>Rosoideae incertae sedis</taxon>
        <taxon>Rosa</taxon>
    </lineage>
</organism>
<dbReference type="EMBL" id="PDCK01000044">
    <property type="protein sequence ID" value="PRQ23506.1"/>
    <property type="molecule type" value="Genomic_DNA"/>
</dbReference>
<dbReference type="AlphaFoldDB" id="A0A2P6PNM4"/>
<dbReference type="Gramene" id="PRQ23506">
    <property type="protein sequence ID" value="PRQ23506"/>
    <property type="gene ID" value="RchiOBHm_Chr6g0262121"/>
</dbReference>
<name>A0A2P6PNM4_ROSCH</name>